<gene>
    <name evidence="1" type="ORF">B0I31_113168</name>
</gene>
<sequence>MLDCSRRLGLAMNTVKRYARAATPERIQRVPKYRTGMVGSYRDHLRARREQQLGVGATALLGEIRALGHNGSQNLFVRYLTRGGTSTSIRTSRHVGPLDCC</sequence>
<organism evidence="1 2">
    <name type="scientific">Saccharothrix carnea</name>
    <dbReference type="NCBI Taxonomy" id="1280637"/>
    <lineage>
        <taxon>Bacteria</taxon>
        <taxon>Bacillati</taxon>
        <taxon>Actinomycetota</taxon>
        <taxon>Actinomycetes</taxon>
        <taxon>Pseudonocardiales</taxon>
        <taxon>Pseudonocardiaceae</taxon>
        <taxon>Saccharothrix</taxon>
    </lineage>
</organism>
<dbReference type="AlphaFoldDB" id="A0A2P8I227"/>
<dbReference type="EMBL" id="PYAX01000013">
    <property type="protein sequence ID" value="PSL52495.1"/>
    <property type="molecule type" value="Genomic_DNA"/>
</dbReference>
<evidence type="ECO:0008006" key="3">
    <source>
        <dbReference type="Google" id="ProtNLM"/>
    </source>
</evidence>
<proteinExistence type="predicted"/>
<name>A0A2P8I227_SACCR</name>
<accession>A0A2P8I227</accession>
<reference evidence="1 2" key="1">
    <citation type="submission" date="2018-03" db="EMBL/GenBank/DDBJ databases">
        <title>Genomic Encyclopedia of Type Strains, Phase III (KMG-III): the genomes of soil and plant-associated and newly described type strains.</title>
        <authorList>
            <person name="Whitman W."/>
        </authorList>
    </citation>
    <scope>NUCLEOTIDE SEQUENCE [LARGE SCALE GENOMIC DNA]</scope>
    <source>
        <strain evidence="1 2">CGMCC 4.7097</strain>
    </source>
</reference>
<dbReference type="RefSeq" id="WP_146174015.1">
    <property type="nucleotide sequence ID" value="NZ_PYAX01000013.1"/>
</dbReference>
<protein>
    <recommendedName>
        <fullName evidence="3">HTH IS21-type domain-containing protein</fullName>
    </recommendedName>
</protein>
<evidence type="ECO:0000313" key="1">
    <source>
        <dbReference type="EMBL" id="PSL52495.1"/>
    </source>
</evidence>
<evidence type="ECO:0000313" key="2">
    <source>
        <dbReference type="Proteomes" id="UP000241118"/>
    </source>
</evidence>
<dbReference type="OrthoDB" id="3238779at2"/>
<keyword evidence="2" id="KW-1185">Reference proteome</keyword>
<comment type="caution">
    <text evidence="1">The sequence shown here is derived from an EMBL/GenBank/DDBJ whole genome shotgun (WGS) entry which is preliminary data.</text>
</comment>
<dbReference type="Proteomes" id="UP000241118">
    <property type="component" value="Unassembled WGS sequence"/>
</dbReference>